<protein>
    <submittedName>
        <fullName evidence="1">19448_t:CDS:1</fullName>
    </submittedName>
</protein>
<name>A0A9N9PFW7_9GLOM</name>
<reference evidence="1" key="1">
    <citation type="submission" date="2021-06" db="EMBL/GenBank/DDBJ databases">
        <authorList>
            <person name="Kallberg Y."/>
            <person name="Tangrot J."/>
            <person name="Rosling A."/>
        </authorList>
    </citation>
    <scope>NUCLEOTIDE SEQUENCE</scope>
    <source>
        <strain evidence="1">IN212</strain>
    </source>
</reference>
<dbReference type="EMBL" id="CAJVPZ010093908">
    <property type="protein sequence ID" value="CAG8817164.1"/>
    <property type="molecule type" value="Genomic_DNA"/>
</dbReference>
<organism evidence="1 2">
    <name type="scientific">Racocetra fulgida</name>
    <dbReference type="NCBI Taxonomy" id="60492"/>
    <lineage>
        <taxon>Eukaryota</taxon>
        <taxon>Fungi</taxon>
        <taxon>Fungi incertae sedis</taxon>
        <taxon>Mucoromycota</taxon>
        <taxon>Glomeromycotina</taxon>
        <taxon>Glomeromycetes</taxon>
        <taxon>Diversisporales</taxon>
        <taxon>Gigasporaceae</taxon>
        <taxon>Racocetra</taxon>
    </lineage>
</organism>
<comment type="caution">
    <text evidence="1">The sequence shown here is derived from an EMBL/GenBank/DDBJ whole genome shotgun (WGS) entry which is preliminary data.</text>
</comment>
<accession>A0A9N9PFW7</accession>
<dbReference type="AlphaFoldDB" id="A0A9N9PFW7"/>
<dbReference type="Proteomes" id="UP000789396">
    <property type="component" value="Unassembled WGS sequence"/>
</dbReference>
<feature type="non-terminal residue" evidence="1">
    <location>
        <position position="1"/>
    </location>
</feature>
<evidence type="ECO:0000313" key="1">
    <source>
        <dbReference type="EMBL" id="CAG8817164.1"/>
    </source>
</evidence>
<keyword evidence="2" id="KW-1185">Reference proteome</keyword>
<proteinExistence type="predicted"/>
<gene>
    <name evidence="1" type="ORF">RFULGI_LOCUS19326</name>
</gene>
<feature type="non-terminal residue" evidence="1">
    <location>
        <position position="90"/>
    </location>
</feature>
<sequence length="90" mass="10438">GETSKNEEEPCEIFAMAYKVEEIETSIATYQAINVLVNVAQNDHRAFWRLLHAEILRINEFKFTYSGFSTKALELRFNQDTNLLTTSTKF</sequence>
<evidence type="ECO:0000313" key="2">
    <source>
        <dbReference type="Proteomes" id="UP000789396"/>
    </source>
</evidence>
<dbReference type="OrthoDB" id="360653at2759"/>